<organism evidence="1 2">
    <name type="scientific">Dermacentor silvarum</name>
    <name type="common">Tick</name>
    <dbReference type="NCBI Taxonomy" id="543639"/>
    <lineage>
        <taxon>Eukaryota</taxon>
        <taxon>Metazoa</taxon>
        <taxon>Ecdysozoa</taxon>
        <taxon>Arthropoda</taxon>
        <taxon>Chelicerata</taxon>
        <taxon>Arachnida</taxon>
        <taxon>Acari</taxon>
        <taxon>Parasitiformes</taxon>
        <taxon>Ixodida</taxon>
        <taxon>Ixodoidea</taxon>
        <taxon>Ixodidae</taxon>
        <taxon>Rhipicephalinae</taxon>
        <taxon>Dermacentor</taxon>
    </lineage>
</organism>
<keyword evidence="2" id="KW-1185">Reference proteome</keyword>
<sequence>MDRFVDYGDVASPATDQLADHGLVLMFVPLFEDWVQPIASFATKGAAPGKAGDHQINFGHYVTLFDTEKNKHLRVVPKLTRAHVAPDNLQKMSVRLATQLFSRSTAVGIKLYGEAKVPGMENSEGTETFTRMVNDLFDALNIKLPSRGVRRHSKEIQILKAFLEMLNTTERNSVENNLKLFASQQTTQSLRVTLLSTIDIIEYLLTQGAHYILTAKLNQDPLECNSKPYISVSATLRTGPTVVNFSQIFRLLSLYTPIKTALRGSVQGTPCSVLISVTDTLKRTKDAHQEEKVRLHDIVEAKMMEITTASADASEQGPSDHAYYRGDVEDTVVYYLCGYVIHKFTKHATCHLCIEDISSTTPVLASDSYLTDYRSFKQGSLKHPTQKMLTFMKIANKIISACLDKEGLCGDIFWKVLEELEEHHLSRLGCDQHNAAFTCQVLNFFVITRMHFYSRDVNRRLGSSEKVAIANKKARLL</sequence>
<comment type="caution">
    <text evidence="1">The sequence shown here is derived from an EMBL/GenBank/DDBJ whole genome shotgun (WGS) entry which is preliminary data.</text>
</comment>
<gene>
    <name evidence="1" type="ORF">HPB49_003882</name>
</gene>
<accession>A0ACB8DAJ5</accession>
<evidence type="ECO:0000313" key="1">
    <source>
        <dbReference type="EMBL" id="KAH7965121.1"/>
    </source>
</evidence>
<evidence type="ECO:0000313" key="2">
    <source>
        <dbReference type="Proteomes" id="UP000821865"/>
    </source>
</evidence>
<reference evidence="1" key="1">
    <citation type="submission" date="2020-05" db="EMBL/GenBank/DDBJ databases">
        <title>Large-scale comparative analyses of tick genomes elucidate their genetic diversity and vector capacities.</title>
        <authorList>
            <person name="Jia N."/>
            <person name="Wang J."/>
            <person name="Shi W."/>
            <person name="Du L."/>
            <person name="Sun Y."/>
            <person name="Zhan W."/>
            <person name="Jiang J."/>
            <person name="Wang Q."/>
            <person name="Zhang B."/>
            <person name="Ji P."/>
            <person name="Sakyi L.B."/>
            <person name="Cui X."/>
            <person name="Yuan T."/>
            <person name="Jiang B."/>
            <person name="Yang W."/>
            <person name="Lam T.T.-Y."/>
            <person name="Chang Q."/>
            <person name="Ding S."/>
            <person name="Wang X."/>
            <person name="Zhu J."/>
            <person name="Ruan X."/>
            <person name="Zhao L."/>
            <person name="Wei J."/>
            <person name="Que T."/>
            <person name="Du C."/>
            <person name="Cheng J."/>
            <person name="Dai P."/>
            <person name="Han X."/>
            <person name="Huang E."/>
            <person name="Gao Y."/>
            <person name="Liu J."/>
            <person name="Shao H."/>
            <person name="Ye R."/>
            <person name="Li L."/>
            <person name="Wei W."/>
            <person name="Wang X."/>
            <person name="Wang C."/>
            <person name="Yang T."/>
            <person name="Huo Q."/>
            <person name="Li W."/>
            <person name="Guo W."/>
            <person name="Chen H."/>
            <person name="Zhou L."/>
            <person name="Ni X."/>
            <person name="Tian J."/>
            <person name="Zhou Y."/>
            <person name="Sheng Y."/>
            <person name="Liu T."/>
            <person name="Pan Y."/>
            <person name="Xia L."/>
            <person name="Li J."/>
            <person name="Zhao F."/>
            <person name="Cao W."/>
        </authorList>
    </citation>
    <scope>NUCLEOTIDE SEQUENCE</scope>
    <source>
        <strain evidence="1">Dsil-2018</strain>
    </source>
</reference>
<protein>
    <submittedName>
        <fullName evidence="1">Uncharacterized protein</fullName>
    </submittedName>
</protein>
<name>A0ACB8DAJ5_DERSI</name>
<dbReference type="Proteomes" id="UP000821865">
    <property type="component" value="Chromosome 2"/>
</dbReference>
<dbReference type="EMBL" id="CM023471">
    <property type="protein sequence ID" value="KAH7965121.1"/>
    <property type="molecule type" value="Genomic_DNA"/>
</dbReference>
<proteinExistence type="predicted"/>